<feature type="region of interest" description="Disordered" evidence="1">
    <location>
        <begin position="337"/>
        <end position="375"/>
    </location>
</feature>
<feature type="compositionally biased region" description="Polar residues" evidence="1">
    <location>
        <begin position="1065"/>
        <end position="1082"/>
    </location>
</feature>
<feature type="region of interest" description="Disordered" evidence="1">
    <location>
        <begin position="567"/>
        <end position="623"/>
    </location>
</feature>
<feature type="compositionally biased region" description="Polar residues" evidence="1">
    <location>
        <begin position="665"/>
        <end position="680"/>
    </location>
</feature>
<feature type="compositionally biased region" description="Low complexity" evidence="1">
    <location>
        <begin position="1"/>
        <end position="19"/>
    </location>
</feature>
<evidence type="ECO:0000256" key="1">
    <source>
        <dbReference type="SAM" id="MobiDB-lite"/>
    </source>
</evidence>
<feature type="compositionally biased region" description="Acidic residues" evidence="1">
    <location>
        <begin position="490"/>
        <end position="499"/>
    </location>
</feature>
<reference evidence="2 3" key="1">
    <citation type="journal article" date="2018" name="Biotechnol. Biofuels">
        <title>Integrative visual omics of the white-rot fungus Polyporus brumalis exposes the biotechnological potential of its oxidative enzymes for delignifying raw plant biomass.</title>
        <authorList>
            <person name="Miyauchi S."/>
            <person name="Rancon A."/>
            <person name="Drula E."/>
            <person name="Hage H."/>
            <person name="Chaduli D."/>
            <person name="Favel A."/>
            <person name="Grisel S."/>
            <person name="Henrissat B."/>
            <person name="Herpoel-Gimbert I."/>
            <person name="Ruiz-Duenas F.J."/>
            <person name="Chevret D."/>
            <person name="Hainaut M."/>
            <person name="Lin J."/>
            <person name="Wang M."/>
            <person name="Pangilinan J."/>
            <person name="Lipzen A."/>
            <person name="Lesage-Meessen L."/>
            <person name="Navarro D."/>
            <person name="Riley R."/>
            <person name="Grigoriev I.V."/>
            <person name="Zhou S."/>
            <person name="Raouche S."/>
            <person name="Rosso M.N."/>
        </authorList>
    </citation>
    <scope>NUCLEOTIDE SEQUENCE [LARGE SCALE GENOMIC DNA]</scope>
    <source>
        <strain evidence="2 3">BRFM 1820</strain>
    </source>
</reference>
<keyword evidence="3" id="KW-1185">Reference proteome</keyword>
<dbReference type="OrthoDB" id="2526154at2759"/>
<feature type="compositionally biased region" description="Low complexity" evidence="1">
    <location>
        <begin position="520"/>
        <end position="532"/>
    </location>
</feature>
<evidence type="ECO:0000313" key="2">
    <source>
        <dbReference type="EMBL" id="RDX51924.1"/>
    </source>
</evidence>
<feature type="region of interest" description="Disordered" evidence="1">
    <location>
        <begin position="69"/>
        <end position="92"/>
    </location>
</feature>
<feature type="compositionally biased region" description="Low complexity" evidence="1">
    <location>
        <begin position="876"/>
        <end position="907"/>
    </location>
</feature>
<feature type="region of interest" description="Disordered" evidence="1">
    <location>
        <begin position="1"/>
        <end position="29"/>
    </location>
</feature>
<gene>
    <name evidence="2" type="ORF">OH76DRAFT_1481014</name>
</gene>
<feature type="compositionally biased region" description="Pro residues" evidence="1">
    <location>
        <begin position="969"/>
        <end position="981"/>
    </location>
</feature>
<feature type="compositionally biased region" description="Basic and acidic residues" evidence="1">
    <location>
        <begin position="585"/>
        <end position="602"/>
    </location>
</feature>
<proteinExistence type="predicted"/>
<feature type="region of interest" description="Disordered" evidence="1">
    <location>
        <begin position="656"/>
        <end position="1168"/>
    </location>
</feature>
<feature type="compositionally biased region" description="Low complexity" evidence="1">
    <location>
        <begin position="1091"/>
        <end position="1104"/>
    </location>
</feature>
<feature type="compositionally biased region" description="Pro residues" evidence="1">
    <location>
        <begin position="20"/>
        <end position="29"/>
    </location>
</feature>
<feature type="compositionally biased region" description="Basic and acidic residues" evidence="1">
    <location>
        <begin position="799"/>
        <end position="814"/>
    </location>
</feature>
<accession>A0A371DHB9</accession>
<evidence type="ECO:0000313" key="3">
    <source>
        <dbReference type="Proteomes" id="UP000256964"/>
    </source>
</evidence>
<organism evidence="2 3">
    <name type="scientific">Lentinus brumalis</name>
    <dbReference type="NCBI Taxonomy" id="2498619"/>
    <lineage>
        <taxon>Eukaryota</taxon>
        <taxon>Fungi</taxon>
        <taxon>Dikarya</taxon>
        <taxon>Basidiomycota</taxon>
        <taxon>Agaricomycotina</taxon>
        <taxon>Agaricomycetes</taxon>
        <taxon>Polyporales</taxon>
        <taxon>Polyporaceae</taxon>
        <taxon>Lentinus</taxon>
    </lineage>
</organism>
<feature type="compositionally biased region" description="Pro residues" evidence="1">
    <location>
        <begin position="683"/>
        <end position="693"/>
    </location>
</feature>
<feature type="compositionally biased region" description="Low complexity" evidence="1">
    <location>
        <begin position="266"/>
        <end position="288"/>
    </location>
</feature>
<feature type="compositionally biased region" description="Polar residues" evidence="1">
    <location>
        <begin position="79"/>
        <end position="92"/>
    </location>
</feature>
<feature type="region of interest" description="Disordered" evidence="1">
    <location>
        <begin position="261"/>
        <end position="298"/>
    </location>
</feature>
<feature type="compositionally biased region" description="Polar residues" evidence="1">
    <location>
        <begin position="826"/>
        <end position="842"/>
    </location>
</feature>
<protein>
    <submittedName>
        <fullName evidence="2">Uncharacterized protein</fullName>
    </submittedName>
</protein>
<feature type="region of interest" description="Disordered" evidence="1">
    <location>
        <begin position="396"/>
        <end position="423"/>
    </location>
</feature>
<feature type="region of interest" description="Disordered" evidence="1">
    <location>
        <begin position="476"/>
        <end position="555"/>
    </location>
</feature>
<dbReference type="Proteomes" id="UP000256964">
    <property type="component" value="Unassembled WGS sequence"/>
</dbReference>
<feature type="compositionally biased region" description="Acidic residues" evidence="1">
    <location>
        <begin position="571"/>
        <end position="583"/>
    </location>
</feature>
<dbReference type="AlphaFoldDB" id="A0A371DHB9"/>
<feature type="compositionally biased region" description="Low complexity" evidence="1">
    <location>
        <begin position="781"/>
        <end position="794"/>
    </location>
</feature>
<feature type="compositionally biased region" description="Basic residues" evidence="1">
    <location>
        <begin position="865"/>
        <end position="874"/>
    </location>
</feature>
<feature type="compositionally biased region" description="Low complexity" evidence="1">
    <location>
        <begin position="999"/>
        <end position="1015"/>
    </location>
</feature>
<name>A0A371DHB9_9APHY</name>
<dbReference type="EMBL" id="KZ857392">
    <property type="protein sequence ID" value="RDX51924.1"/>
    <property type="molecule type" value="Genomic_DNA"/>
</dbReference>
<sequence length="1168" mass="125556">MSGSSPESDSPESVVSTPSWAPPRAPLPPHRLAKLANALGVSTPVPHIHALTSPSSSYAPSPIAPPSAVSSSFDFRRSPTPSVGSSAHTFTPTTQSSKYLLHVLPPPHLPHESDYTHENELLPPPPTASGYHTHFRRGVLVPVYPTLQSQLNAIAKEYALPSTVGLILYLINSSPVANAQMRLGTMTEELGEPGPRISEDIWRHIWVRVLRAERDEPPHSAVRMHGLGFGNAAAQSTPSLLQDVMINPNPLRPLLSPMRTEAPRFATPSPSTTASHSALSSRSGLDSPDSATSVSDGGNVDDISLPGLSSAALIPILAKVEFDIDKRKATWYSRWKKTRRAQHAQRAESRLGFRKRAASRAGDESAEEDDEERRPALDLRLVGRLEAEASTPAHLRSRNARLLAPDADDGYAQLPDSDEEDEDEDVTAKFGSVSDDPLADVFGTDAETWADIRAESRLLHQKNPNIVDLALDGAGLSALPDPAADSDERQPEDDVEDVAELLRRDSRPQLSVAIPGSPPSNRQRSGSQGSSLSRKHIPPALDLAPSLPNAANSAGLVTDSSGLRLAYLAEEPTDEFSDSDPSDGETTHKPRRSPLEEKRDGVLFDELNLGPIEYDDDDPDDRRKSQVLMMAKLDEIERTLAQFSPRKLAIEDLQAETPTGMPSIASLTPPNWKGTTSVGTSPRPSPQPGPPPQGASWPAVPYSMLNNMDMSSPDPDASEGHPSPPRIAFNGISTELPKSPFQKRFTNGDAMSDESLARKRELEEEQDALYPPLVAPALRTPGSDSPIIPLSPDPFGRFPSDHDGPAPIREDSPFVKKGSALRPSHNKGNMSNVSEAPSSRFSIDSLASEDGKGSGKQNSLMSVKTIKKLWRRTNKGSASGSSSPALPESGRTSPNPSAGPNSAAPTGQRMSRTLSRSPLPDQPRSAPGPAMLMPKRKGSMHQLSWNQDSPYPVHPPPRTPSPSHQMPAMTPPLPASAPPVPVQAEKGNVRKSILKSFRSQSGSLHSSNSSISRSSNEMPPPGPGYQRRKPSVVELSSVMKRASGVSSTMTLVDIPRSPPLPDHFSGTTSRSASRQSQLSNASGRMRQHQPSISSTDSSSSRAPSRLVAGASPPRAGSALSVPRTSGESYESRPSFDESQFEMVSPKMEPTHMLSYPYHSLDQSMSSSE</sequence>